<name>A0A1M5Q5S5_9FIRM</name>
<feature type="region of interest" description="Disordered" evidence="1">
    <location>
        <begin position="96"/>
        <end position="126"/>
    </location>
</feature>
<sequence>MKNVKRKRGPSFLSFLGSLAAIIFGVLWTVLAYLGTSSLRATDGTMKIVGYAFPIFGIIFILMGIFEATYNFKRAMSQKKSIEEDTLQEDENRTFSLFSKKNKNPYRSTRSSSNAEDEYEDEDYDFSQTNPNMNFKKYCTECGAPLDKNYKYCPECGKKI</sequence>
<dbReference type="RefSeq" id="WP_073183466.1">
    <property type="nucleotide sequence ID" value="NZ_FQXI01000002.1"/>
</dbReference>
<feature type="domain" description="Zinc-ribbon" evidence="3">
    <location>
        <begin position="138"/>
        <end position="159"/>
    </location>
</feature>
<evidence type="ECO:0000259" key="3">
    <source>
        <dbReference type="Pfam" id="PF13240"/>
    </source>
</evidence>
<proteinExistence type="predicted"/>
<feature type="compositionally biased region" description="Acidic residues" evidence="1">
    <location>
        <begin position="115"/>
        <end position="125"/>
    </location>
</feature>
<feature type="transmembrane region" description="Helical" evidence="2">
    <location>
        <begin position="48"/>
        <end position="70"/>
    </location>
</feature>
<evidence type="ECO:0000256" key="2">
    <source>
        <dbReference type="SAM" id="Phobius"/>
    </source>
</evidence>
<dbReference type="InterPro" id="IPR026870">
    <property type="entry name" value="Zinc_ribbon_dom"/>
</dbReference>
<reference evidence="4 5" key="1">
    <citation type="submission" date="2016-11" db="EMBL/GenBank/DDBJ databases">
        <authorList>
            <person name="Jaros S."/>
            <person name="Januszkiewicz K."/>
            <person name="Wedrychowicz H."/>
        </authorList>
    </citation>
    <scope>NUCLEOTIDE SEQUENCE [LARGE SCALE GENOMIC DNA]</scope>
    <source>
        <strain evidence="4 5">DSM 21120</strain>
    </source>
</reference>
<keyword evidence="2" id="KW-0812">Transmembrane</keyword>
<feature type="transmembrane region" description="Helical" evidence="2">
    <location>
        <begin position="12"/>
        <end position="36"/>
    </location>
</feature>
<gene>
    <name evidence="4" type="ORF">SAMN02745245_00514</name>
</gene>
<organism evidence="4 5">
    <name type="scientific">Anaerosphaera aminiphila DSM 21120</name>
    <dbReference type="NCBI Taxonomy" id="1120995"/>
    <lineage>
        <taxon>Bacteria</taxon>
        <taxon>Bacillati</taxon>
        <taxon>Bacillota</taxon>
        <taxon>Tissierellia</taxon>
        <taxon>Tissierellales</taxon>
        <taxon>Peptoniphilaceae</taxon>
        <taxon>Anaerosphaera</taxon>
    </lineage>
</organism>
<keyword evidence="2" id="KW-1133">Transmembrane helix</keyword>
<evidence type="ECO:0000313" key="4">
    <source>
        <dbReference type="EMBL" id="SHH09405.1"/>
    </source>
</evidence>
<dbReference type="Proteomes" id="UP000184032">
    <property type="component" value="Unassembled WGS sequence"/>
</dbReference>
<keyword evidence="2" id="KW-0472">Membrane</keyword>
<evidence type="ECO:0000313" key="5">
    <source>
        <dbReference type="Proteomes" id="UP000184032"/>
    </source>
</evidence>
<dbReference type="STRING" id="1120995.SAMN02745245_00514"/>
<dbReference type="Pfam" id="PF13240">
    <property type="entry name" value="Zn_Ribbon_1"/>
    <property type="match status" value="1"/>
</dbReference>
<keyword evidence="5" id="KW-1185">Reference proteome</keyword>
<dbReference type="EMBL" id="FQXI01000002">
    <property type="protein sequence ID" value="SHH09405.1"/>
    <property type="molecule type" value="Genomic_DNA"/>
</dbReference>
<accession>A0A1M5Q5S5</accession>
<evidence type="ECO:0000256" key="1">
    <source>
        <dbReference type="SAM" id="MobiDB-lite"/>
    </source>
</evidence>
<feature type="compositionally biased region" description="Polar residues" evidence="1">
    <location>
        <begin position="96"/>
        <end position="114"/>
    </location>
</feature>
<dbReference type="OrthoDB" id="517663at2"/>
<protein>
    <submittedName>
        <fullName evidence="4">Zinc-ribbon domain-containing protein</fullName>
    </submittedName>
</protein>
<dbReference type="AlphaFoldDB" id="A0A1M5Q5S5"/>